<protein>
    <submittedName>
        <fullName evidence="3">Uncharacterized protein</fullName>
    </submittedName>
</protein>
<evidence type="ECO:0000313" key="4">
    <source>
        <dbReference type="Proteomes" id="UP001391051"/>
    </source>
</evidence>
<dbReference type="GeneID" id="92073302"/>
<name>A0ABR1QLD7_9PEZI</name>
<feature type="signal peptide" evidence="2">
    <location>
        <begin position="1"/>
        <end position="27"/>
    </location>
</feature>
<proteinExistence type="predicted"/>
<evidence type="ECO:0000313" key="3">
    <source>
        <dbReference type="EMBL" id="KAK7959164.1"/>
    </source>
</evidence>
<keyword evidence="2" id="KW-0732">Signal</keyword>
<comment type="caution">
    <text evidence="3">The sequence shown here is derived from an EMBL/GenBank/DDBJ whole genome shotgun (WGS) entry which is preliminary data.</text>
</comment>
<gene>
    <name evidence="3" type="ORF">PG986_004018</name>
</gene>
<evidence type="ECO:0000256" key="1">
    <source>
        <dbReference type="SAM" id="MobiDB-lite"/>
    </source>
</evidence>
<dbReference type="RefSeq" id="XP_066702867.1">
    <property type="nucleotide sequence ID" value="XM_066840240.1"/>
</dbReference>
<evidence type="ECO:0000256" key="2">
    <source>
        <dbReference type="SAM" id="SignalP"/>
    </source>
</evidence>
<organism evidence="3 4">
    <name type="scientific">Apiospora aurea</name>
    <dbReference type="NCBI Taxonomy" id="335848"/>
    <lineage>
        <taxon>Eukaryota</taxon>
        <taxon>Fungi</taxon>
        <taxon>Dikarya</taxon>
        <taxon>Ascomycota</taxon>
        <taxon>Pezizomycotina</taxon>
        <taxon>Sordariomycetes</taxon>
        <taxon>Xylariomycetidae</taxon>
        <taxon>Amphisphaeriales</taxon>
        <taxon>Apiosporaceae</taxon>
        <taxon>Apiospora</taxon>
    </lineage>
</organism>
<reference evidence="3 4" key="1">
    <citation type="submission" date="2023-01" db="EMBL/GenBank/DDBJ databases">
        <title>Analysis of 21 Apiospora genomes using comparative genomics revels a genus with tremendous synthesis potential of carbohydrate active enzymes and secondary metabolites.</title>
        <authorList>
            <person name="Sorensen T."/>
        </authorList>
    </citation>
    <scope>NUCLEOTIDE SEQUENCE [LARGE SCALE GENOMIC DNA]</scope>
    <source>
        <strain evidence="3 4">CBS 24483</strain>
    </source>
</reference>
<sequence>MTQSHASPNATTVVLAAAVLFSGSAQAYQGWPGSNTLVDGDAVRFSQETWRQHLRHPDARGEYPVRGFDIAQQWPDVREVGGWRLAVNVSNSIPASEVQNNGAGTVVTGNSSPPTNSSASAFKGTSISLKGPEDVIHSILGDNNGDEQDAMVALGLRSTTWKVCVTIATDDNDGNKKNGTNSNSGSVSCDRLTPQCVADFEQAYADHFAATEDCAGHPPPTPASCGGALDAASLRTIRNLTTAWWHNDDAASRMWPVLVVWGWNHRATMDDDDAAAAMRNKKPLAQLACIKATTSNARPRPAPTPTATPTVPDSSGVESSTPMLTGLALLTVAISFVLFC</sequence>
<keyword evidence="4" id="KW-1185">Reference proteome</keyword>
<dbReference type="EMBL" id="JAQQWE010000003">
    <property type="protein sequence ID" value="KAK7959164.1"/>
    <property type="molecule type" value="Genomic_DNA"/>
</dbReference>
<dbReference type="Proteomes" id="UP001391051">
    <property type="component" value="Unassembled WGS sequence"/>
</dbReference>
<accession>A0ABR1QLD7</accession>
<feature type="chain" id="PRO_5046616647" evidence="2">
    <location>
        <begin position="28"/>
        <end position="340"/>
    </location>
</feature>
<feature type="region of interest" description="Disordered" evidence="1">
    <location>
        <begin position="295"/>
        <end position="318"/>
    </location>
</feature>